<proteinExistence type="predicted"/>
<dbReference type="Proteomes" id="UP000655830">
    <property type="component" value="Unassembled WGS sequence"/>
</dbReference>
<organism evidence="1 2">
    <name type="scientific">Zhenhengia yiwuensis</name>
    <dbReference type="NCBI Taxonomy" id="2763666"/>
    <lineage>
        <taxon>Bacteria</taxon>
        <taxon>Bacillati</taxon>
        <taxon>Bacillota</taxon>
        <taxon>Clostridia</taxon>
        <taxon>Lachnospirales</taxon>
        <taxon>Lachnospiraceae</taxon>
        <taxon>Zhenhengia</taxon>
    </lineage>
</organism>
<dbReference type="Pfam" id="PF04985">
    <property type="entry name" value="Phage_tube"/>
    <property type="match status" value="1"/>
</dbReference>
<gene>
    <name evidence="1" type="ORF">H8718_17120</name>
</gene>
<name>A0A926ELF4_9FIRM</name>
<comment type="caution">
    <text evidence="1">The sequence shown here is derived from an EMBL/GenBank/DDBJ whole genome shotgun (WGS) entry which is preliminary data.</text>
</comment>
<reference evidence="1" key="1">
    <citation type="submission" date="2020-08" db="EMBL/GenBank/DDBJ databases">
        <title>Genome public.</title>
        <authorList>
            <person name="Liu C."/>
            <person name="Sun Q."/>
        </authorList>
    </citation>
    <scope>NUCLEOTIDE SEQUENCE</scope>
    <source>
        <strain evidence="1">NSJ-12</strain>
    </source>
</reference>
<dbReference type="InterPro" id="IPR006498">
    <property type="entry name" value="Tail_tube"/>
</dbReference>
<evidence type="ECO:0000313" key="1">
    <source>
        <dbReference type="EMBL" id="MBC8581230.1"/>
    </source>
</evidence>
<keyword evidence="2" id="KW-1185">Reference proteome</keyword>
<dbReference type="EMBL" id="JACRSY010000041">
    <property type="protein sequence ID" value="MBC8581230.1"/>
    <property type="molecule type" value="Genomic_DNA"/>
</dbReference>
<dbReference type="AlphaFoldDB" id="A0A926ELF4"/>
<sequence>MSKIPDKLIAYRAYKDGKDMLGIADVELPDIEAMSDTIKGAGISGEVDLPTLGHIGAMSMTINWRSVCGDLVALSAPVTHALDFRASQQVFDNVEGKLKTVAVKHIVRAIPKKITPGKMETGAGTESGNEFSVLYYKMVLDGKVAVEIDPFNYIYIVNGIDYLKEVRRDLGL</sequence>
<evidence type="ECO:0000313" key="2">
    <source>
        <dbReference type="Proteomes" id="UP000655830"/>
    </source>
</evidence>
<dbReference type="RefSeq" id="WP_249334052.1">
    <property type="nucleotide sequence ID" value="NZ_JACRSY010000041.1"/>
</dbReference>
<accession>A0A926ELF4</accession>
<protein>
    <submittedName>
        <fullName evidence="1">Phage major tail tube protein</fullName>
    </submittedName>
</protein>